<proteinExistence type="predicted"/>
<dbReference type="AlphaFoldDB" id="A0A0E9SHJ3"/>
<evidence type="ECO:0000313" key="1">
    <source>
        <dbReference type="EMBL" id="JAH40160.1"/>
    </source>
</evidence>
<dbReference type="EMBL" id="GBXM01068417">
    <property type="protein sequence ID" value="JAH40160.1"/>
    <property type="molecule type" value="Transcribed_RNA"/>
</dbReference>
<name>A0A0E9SHJ3_ANGAN</name>
<reference evidence="1" key="1">
    <citation type="submission" date="2014-11" db="EMBL/GenBank/DDBJ databases">
        <authorList>
            <person name="Amaro Gonzalez C."/>
        </authorList>
    </citation>
    <scope>NUCLEOTIDE SEQUENCE</scope>
</reference>
<protein>
    <submittedName>
        <fullName evidence="1">Uncharacterized protein</fullName>
    </submittedName>
</protein>
<organism evidence="1">
    <name type="scientific">Anguilla anguilla</name>
    <name type="common">European freshwater eel</name>
    <name type="synonym">Muraena anguilla</name>
    <dbReference type="NCBI Taxonomy" id="7936"/>
    <lineage>
        <taxon>Eukaryota</taxon>
        <taxon>Metazoa</taxon>
        <taxon>Chordata</taxon>
        <taxon>Craniata</taxon>
        <taxon>Vertebrata</taxon>
        <taxon>Euteleostomi</taxon>
        <taxon>Actinopterygii</taxon>
        <taxon>Neopterygii</taxon>
        <taxon>Teleostei</taxon>
        <taxon>Anguilliformes</taxon>
        <taxon>Anguillidae</taxon>
        <taxon>Anguilla</taxon>
    </lineage>
</organism>
<sequence>MDKSCSFQWSGHSTMVSELLKDGALCLMAGVEGAVHLSPWT</sequence>
<reference evidence="1" key="2">
    <citation type="journal article" date="2015" name="Fish Shellfish Immunol.">
        <title>Early steps in the European eel (Anguilla anguilla)-Vibrio vulnificus interaction in the gills: Role of the RtxA13 toxin.</title>
        <authorList>
            <person name="Callol A."/>
            <person name="Pajuelo D."/>
            <person name="Ebbesson L."/>
            <person name="Teles M."/>
            <person name="MacKenzie S."/>
            <person name="Amaro C."/>
        </authorList>
    </citation>
    <scope>NUCLEOTIDE SEQUENCE</scope>
</reference>
<accession>A0A0E9SHJ3</accession>